<dbReference type="Proteomes" id="UP001596287">
    <property type="component" value="Unassembled WGS sequence"/>
</dbReference>
<dbReference type="RefSeq" id="WP_379792691.1">
    <property type="nucleotide sequence ID" value="NZ_JBHSQB010000009.1"/>
</dbReference>
<accession>A0ABW1PPZ1</accession>
<comment type="caution">
    <text evidence="1">The sequence shown here is derived from an EMBL/GenBank/DDBJ whole genome shotgun (WGS) entry which is preliminary data.</text>
</comment>
<evidence type="ECO:0000313" key="1">
    <source>
        <dbReference type="EMBL" id="MFC6097723.1"/>
    </source>
</evidence>
<dbReference type="InterPro" id="IPR025427">
    <property type="entry name" value="DUF4160"/>
</dbReference>
<gene>
    <name evidence="1" type="ORF">ACFPVY_13790</name>
</gene>
<dbReference type="EMBL" id="JBHSQB010000009">
    <property type="protein sequence ID" value="MFC6097723.1"/>
    <property type="molecule type" value="Genomic_DNA"/>
</dbReference>
<evidence type="ECO:0000313" key="2">
    <source>
        <dbReference type="Proteomes" id="UP001596287"/>
    </source>
</evidence>
<keyword evidence="2" id="KW-1185">Reference proteome</keyword>
<reference evidence="2" key="1">
    <citation type="journal article" date="2019" name="Int. J. Syst. Evol. Microbiol.">
        <title>The Global Catalogue of Microorganisms (GCM) 10K type strain sequencing project: providing services to taxonomists for standard genome sequencing and annotation.</title>
        <authorList>
            <consortium name="The Broad Institute Genomics Platform"/>
            <consortium name="The Broad Institute Genome Sequencing Center for Infectious Disease"/>
            <person name="Wu L."/>
            <person name="Ma J."/>
        </authorList>
    </citation>
    <scope>NUCLEOTIDE SEQUENCE [LARGE SCALE GENOMIC DNA]</scope>
    <source>
        <strain evidence="2">CCUG 49679</strain>
    </source>
</reference>
<proteinExistence type="predicted"/>
<name>A0ABW1PPZ1_9FLAO</name>
<organism evidence="1 2">
    <name type="scientific">Flavobacterium qiangtangense</name>
    <dbReference type="NCBI Taxonomy" id="1442595"/>
    <lineage>
        <taxon>Bacteria</taxon>
        <taxon>Pseudomonadati</taxon>
        <taxon>Bacteroidota</taxon>
        <taxon>Flavobacteriia</taxon>
        <taxon>Flavobacteriales</taxon>
        <taxon>Flavobacteriaceae</taxon>
        <taxon>Flavobacterium</taxon>
    </lineage>
</organism>
<dbReference type="Pfam" id="PF13711">
    <property type="entry name" value="DUF4160"/>
    <property type="match status" value="1"/>
</dbReference>
<sequence>MAEDIIQKAIVEVLRTYLSYDDNLIQYLLDNPNFIDKERIKTIDNLEVIIYPNDHNPPHFHVKSKDLKIDAKFFIETGELYKGEISSKDLKKIKAFYQSPKGKILMEIVWKKYQNEMQ</sequence>
<protein>
    <submittedName>
        <fullName evidence="1">DUF4160 domain-containing protein</fullName>
    </submittedName>
</protein>